<evidence type="ECO:0000313" key="2">
    <source>
        <dbReference type="EMBL" id="QNM12703.1"/>
    </source>
</evidence>
<dbReference type="SUPFAM" id="SSF51735">
    <property type="entry name" value="NAD(P)-binding Rossmann-fold domains"/>
    <property type="match status" value="1"/>
</dbReference>
<accession>A0A7G9GPH1</accession>
<dbReference type="Gene3D" id="3.40.50.720">
    <property type="entry name" value="NAD(P)-binding Rossmann-like Domain"/>
    <property type="match status" value="1"/>
</dbReference>
<dbReference type="PANTHER" id="PTHR43245">
    <property type="entry name" value="BIFUNCTIONAL POLYMYXIN RESISTANCE PROTEIN ARNA"/>
    <property type="match status" value="1"/>
</dbReference>
<dbReference type="EMBL" id="CP060636">
    <property type="protein sequence ID" value="QNM12703.1"/>
    <property type="molecule type" value="Genomic_DNA"/>
</dbReference>
<keyword evidence="3" id="KW-1185">Reference proteome</keyword>
<feature type="domain" description="NAD-dependent epimerase/dehydratase" evidence="1">
    <location>
        <begin position="4"/>
        <end position="219"/>
    </location>
</feature>
<protein>
    <submittedName>
        <fullName evidence="2">NAD(P)-dependent oxidoreductase</fullName>
    </submittedName>
</protein>
<dbReference type="InterPro" id="IPR001509">
    <property type="entry name" value="Epimerase_deHydtase"/>
</dbReference>
<evidence type="ECO:0000259" key="1">
    <source>
        <dbReference type="Pfam" id="PF01370"/>
    </source>
</evidence>
<dbReference type="PANTHER" id="PTHR43245:SF13">
    <property type="entry name" value="UDP-D-APIOSE_UDP-D-XYLOSE SYNTHASE 2"/>
    <property type="match status" value="1"/>
</dbReference>
<proteinExistence type="predicted"/>
<dbReference type="KEGG" id="ehn:H9Q80_01755"/>
<dbReference type="InterPro" id="IPR036291">
    <property type="entry name" value="NAD(P)-bd_dom_sf"/>
</dbReference>
<reference evidence="2 3" key="1">
    <citation type="submission" date="2020-08" db="EMBL/GenBank/DDBJ databases">
        <authorList>
            <person name="Liu C."/>
            <person name="Sun Q."/>
        </authorList>
    </citation>
    <scope>NUCLEOTIDE SEQUENCE [LARGE SCALE GENOMIC DNA]</scope>
    <source>
        <strain evidence="2 3">NSJ-61</strain>
    </source>
</reference>
<organism evidence="2 3">
    <name type="scientific">[Eubacterium] hominis</name>
    <dbReference type="NCBI Taxonomy" id="2764325"/>
    <lineage>
        <taxon>Bacteria</taxon>
        <taxon>Bacillati</taxon>
        <taxon>Bacillota</taxon>
        <taxon>Erysipelotrichia</taxon>
        <taxon>Erysipelotrichales</taxon>
        <taxon>Erysipelotrichaceae</taxon>
        <taxon>Amedibacillus</taxon>
    </lineage>
</organism>
<sequence>MKKVLITGSNGFVGQNLISSLSNKFDLYGLDRHQTRNLPKSNYYIGDLGDLNLLKKVFEEIKPDVLIHLAAIVHKNNADTSEKNYNFINFECSKQLFDLCEKYRTHVIFSSTIEVYGETEERIINENSKCNPNSYYAKSKLKAEEYLKSLNLKYSILRFTPLYGKNFTLNIDKRVFLKKNKIAYYFKDGQYSFDFCSINNVCDFIVNLIDKYEKNDIYVLSDSNTMTVKEIIQMHKKNGNCKIIVKMPYYFCEYTILIIEKILTFMTKKDVFLSKRNFKKLFASKKYEDTKLKNVKFKWNIENTIYGEHYE</sequence>
<evidence type="ECO:0000313" key="3">
    <source>
        <dbReference type="Proteomes" id="UP000515856"/>
    </source>
</evidence>
<dbReference type="Proteomes" id="UP000515856">
    <property type="component" value="Chromosome"/>
</dbReference>
<dbReference type="InterPro" id="IPR050177">
    <property type="entry name" value="Lipid_A_modif_metabolic_enz"/>
</dbReference>
<name>A0A7G9GPH1_9FIRM</name>
<dbReference type="RefSeq" id="WP_117455565.1">
    <property type="nucleotide sequence ID" value="NZ_CP060636.1"/>
</dbReference>
<dbReference type="Pfam" id="PF01370">
    <property type="entry name" value="Epimerase"/>
    <property type="match status" value="1"/>
</dbReference>
<dbReference type="AlphaFoldDB" id="A0A7G9GPH1"/>
<gene>
    <name evidence="2" type="ORF">H9Q80_01755</name>
</gene>